<dbReference type="InterPro" id="IPR036520">
    <property type="entry name" value="UPF0759_sf"/>
</dbReference>
<comment type="caution">
    <text evidence="1">The sequence shown here is derived from an EMBL/GenBank/DDBJ whole genome shotgun (WGS) entry which is preliminary data.</text>
</comment>
<gene>
    <name evidence="1" type="ORF">ABH943_009041</name>
</gene>
<reference evidence="1 2" key="2">
    <citation type="submission" date="2024-11" db="EMBL/GenBank/DDBJ databases">
        <title>Using genomics to understand microbial adaptation to soil warming.</title>
        <authorList>
            <person name="Deangelis K.M. PhD."/>
        </authorList>
    </citation>
    <scope>NUCLEOTIDE SEQUENCE [LARGE SCALE GENOMIC DNA]</scope>
    <source>
        <strain evidence="1 2">GAS97</strain>
    </source>
</reference>
<dbReference type="Pfam" id="PF01904">
    <property type="entry name" value="DUF72"/>
    <property type="match status" value="1"/>
</dbReference>
<proteinExistence type="predicted"/>
<dbReference type="EMBL" id="JBIYDN010000073">
    <property type="protein sequence ID" value="MFK4448996.1"/>
    <property type="molecule type" value="Genomic_DNA"/>
</dbReference>
<accession>A0ABW8N1Y1</accession>
<evidence type="ECO:0000313" key="1">
    <source>
        <dbReference type="EMBL" id="MFK4448996.1"/>
    </source>
</evidence>
<sequence length="109" mass="12334">MPAVWEVTNDSLAIVRLHGRNHETWNVKDAKTASDRFNYDYSDEELAELAEKIRIIASQVSRTHVIFNNIYVYTVMLSSVRWLALDAQLRRGPASGGLAPYVGRSSTHD</sequence>
<evidence type="ECO:0000313" key="2">
    <source>
        <dbReference type="Proteomes" id="UP001620514"/>
    </source>
</evidence>
<dbReference type="SUPFAM" id="SSF117396">
    <property type="entry name" value="TM1631-like"/>
    <property type="match status" value="1"/>
</dbReference>
<organism evidence="1 2">
    <name type="scientific">Caballeronia udeis</name>
    <dbReference type="NCBI Taxonomy" id="1232866"/>
    <lineage>
        <taxon>Bacteria</taxon>
        <taxon>Pseudomonadati</taxon>
        <taxon>Pseudomonadota</taxon>
        <taxon>Betaproteobacteria</taxon>
        <taxon>Burkholderiales</taxon>
        <taxon>Burkholderiaceae</taxon>
        <taxon>Caballeronia</taxon>
    </lineage>
</organism>
<dbReference type="InterPro" id="IPR002763">
    <property type="entry name" value="DUF72"/>
</dbReference>
<reference evidence="1 2" key="1">
    <citation type="submission" date="2024-10" db="EMBL/GenBank/DDBJ databases">
        <authorList>
            <person name="Deangelis K."/>
            <person name="Huntemann M."/>
            <person name="Clum A."/>
            <person name="Wang J."/>
            <person name="Palaniappan K."/>
            <person name="Ritter S."/>
            <person name="Chen I.-M."/>
            <person name="Stamatis D."/>
            <person name="Reddy T."/>
            <person name="O'Malley R."/>
            <person name="Daum C."/>
            <person name="Ng V."/>
            <person name="Ivanova N."/>
            <person name="Kyrpides N."/>
            <person name="Woyke T."/>
        </authorList>
    </citation>
    <scope>NUCLEOTIDE SEQUENCE [LARGE SCALE GENOMIC DNA]</scope>
    <source>
        <strain evidence="1 2">GAS97</strain>
    </source>
</reference>
<dbReference type="Proteomes" id="UP001620514">
    <property type="component" value="Unassembled WGS sequence"/>
</dbReference>
<protein>
    <submittedName>
        <fullName evidence="1">Uncharacterized protein YecE (DUF72 family)</fullName>
    </submittedName>
</protein>
<dbReference type="Gene3D" id="3.20.20.410">
    <property type="entry name" value="Protein of unknown function UPF0759"/>
    <property type="match status" value="1"/>
</dbReference>
<name>A0ABW8N1Y1_9BURK</name>
<keyword evidence="2" id="KW-1185">Reference proteome</keyword>